<protein>
    <submittedName>
        <fullName evidence="1">Uncharacterized protein</fullName>
    </submittedName>
</protein>
<feature type="non-terminal residue" evidence="1">
    <location>
        <position position="1"/>
    </location>
</feature>
<sequence length="193" mass="21360">LRRPGRRHAGDRPAVLVATAGGGGVTTPTAGDLRQIRMLQMPVQVWAAAQEHHDELMREFALLSAGQEEADVQAAPVPRRLMRLIHQLTTRFAGTADAQREQLFAAAAQGQEVIEELVYFLPPAAGPATVELARMLEEADEYCRSGQHLLTLQTPDEVRLFREWYLGQMREQIDGAAPVPWPDHLERARAGQG</sequence>
<reference evidence="1" key="1">
    <citation type="submission" date="2020-02" db="EMBL/GenBank/DDBJ databases">
        <authorList>
            <person name="Meier V. D."/>
        </authorList>
    </citation>
    <scope>NUCLEOTIDE SEQUENCE</scope>
    <source>
        <strain evidence="1">AVDCRST_MAG16</strain>
    </source>
</reference>
<dbReference type="AlphaFoldDB" id="A0A6J4LZN0"/>
<evidence type="ECO:0000313" key="1">
    <source>
        <dbReference type="EMBL" id="CAA9345177.1"/>
    </source>
</evidence>
<name>A0A6J4LZN0_9ACTN</name>
<proteinExistence type="predicted"/>
<gene>
    <name evidence="1" type="ORF">AVDCRST_MAG16-1977</name>
</gene>
<organism evidence="1">
    <name type="scientific">uncultured Frankineae bacterium</name>
    <dbReference type="NCBI Taxonomy" id="437475"/>
    <lineage>
        <taxon>Bacteria</taxon>
        <taxon>Bacillati</taxon>
        <taxon>Actinomycetota</taxon>
        <taxon>Actinomycetes</taxon>
        <taxon>Frankiales</taxon>
        <taxon>environmental samples</taxon>
    </lineage>
</organism>
<accession>A0A6J4LZN0</accession>
<dbReference type="EMBL" id="CADCUE010000180">
    <property type="protein sequence ID" value="CAA9345177.1"/>
    <property type="molecule type" value="Genomic_DNA"/>
</dbReference>